<keyword evidence="1" id="KW-0472">Membrane</keyword>
<dbReference type="AlphaFoldDB" id="A0A6C0D0M0"/>
<organism evidence="2">
    <name type="scientific">viral metagenome</name>
    <dbReference type="NCBI Taxonomy" id="1070528"/>
    <lineage>
        <taxon>unclassified sequences</taxon>
        <taxon>metagenomes</taxon>
        <taxon>organismal metagenomes</taxon>
    </lineage>
</organism>
<protein>
    <submittedName>
        <fullName evidence="2">Uncharacterized protein</fullName>
    </submittedName>
</protein>
<feature type="transmembrane region" description="Helical" evidence="1">
    <location>
        <begin position="118"/>
        <end position="135"/>
    </location>
</feature>
<name>A0A6C0D0M0_9ZZZZ</name>
<keyword evidence="1" id="KW-1133">Transmembrane helix</keyword>
<dbReference type="EMBL" id="MN739513">
    <property type="protein sequence ID" value="QHT09644.1"/>
    <property type="molecule type" value="Genomic_DNA"/>
</dbReference>
<keyword evidence="1" id="KW-0812">Transmembrane</keyword>
<sequence length="141" mass="16347">MKSNYQQNITLIENLPEVDDLEGSSKNYHPDNHHGKYPGLDMIPKNDALKYQKFLRGGHVAPIEAGMNSHKQHGHNYDHHDHYIQQPQPQYYAPSCLETHDHIMNCPICAKLYNNDKTIYIIVIIILSIICIMLMKRILDI</sequence>
<reference evidence="2" key="1">
    <citation type="journal article" date="2020" name="Nature">
        <title>Giant virus diversity and host interactions through global metagenomics.</title>
        <authorList>
            <person name="Schulz F."/>
            <person name="Roux S."/>
            <person name="Paez-Espino D."/>
            <person name="Jungbluth S."/>
            <person name="Walsh D.A."/>
            <person name="Denef V.J."/>
            <person name="McMahon K.D."/>
            <person name="Konstantinidis K.T."/>
            <person name="Eloe-Fadrosh E.A."/>
            <person name="Kyrpides N.C."/>
            <person name="Woyke T."/>
        </authorList>
    </citation>
    <scope>NUCLEOTIDE SEQUENCE</scope>
    <source>
        <strain evidence="2">GVMAG-M-3300023174-102</strain>
    </source>
</reference>
<accession>A0A6C0D0M0</accession>
<evidence type="ECO:0000313" key="2">
    <source>
        <dbReference type="EMBL" id="QHT09644.1"/>
    </source>
</evidence>
<proteinExistence type="predicted"/>
<evidence type="ECO:0000256" key="1">
    <source>
        <dbReference type="SAM" id="Phobius"/>
    </source>
</evidence>